<feature type="region of interest" description="Disordered" evidence="6">
    <location>
        <begin position="293"/>
        <end position="316"/>
    </location>
</feature>
<name>A0A8S0ZN31_ARCPL</name>
<evidence type="ECO:0000313" key="7">
    <source>
        <dbReference type="EMBL" id="CAB3234460.1"/>
    </source>
</evidence>
<organism evidence="7 8">
    <name type="scientific">Arctia plantaginis</name>
    <name type="common">Wood tiger moth</name>
    <name type="synonym">Phalaena plantaginis</name>
    <dbReference type="NCBI Taxonomy" id="874455"/>
    <lineage>
        <taxon>Eukaryota</taxon>
        <taxon>Metazoa</taxon>
        <taxon>Ecdysozoa</taxon>
        <taxon>Arthropoda</taxon>
        <taxon>Hexapoda</taxon>
        <taxon>Insecta</taxon>
        <taxon>Pterygota</taxon>
        <taxon>Neoptera</taxon>
        <taxon>Endopterygota</taxon>
        <taxon>Lepidoptera</taxon>
        <taxon>Glossata</taxon>
        <taxon>Ditrysia</taxon>
        <taxon>Noctuoidea</taxon>
        <taxon>Erebidae</taxon>
        <taxon>Arctiinae</taxon>
        <taxon>Arctia</taxon>
    </lineage>
</organism>
<feature type="compositionally biased region" description="Gly residues" evidence="6">
    <location>
        <begin position="306"/>
        <end position="315"/>
    </location>
</feature>
<keyword evidence="4" id="KW-0206">Cytoskeleton</keyword>
<reference evidence="7 8" key="1">
    <citation type="submission" date="2020-04" db="EMBL/GenBank/DDBJ databases">
        <authorList>
            <person name="Wallbank WR R."/>
            <person name="Pardo Diaz C."/>
            <person name="Kozak K."/>
            <person name="Martin S."/>
            <person name="Jiggins C."/>
            <person name="Moest M."/>
            <person name="Warren A I."/>
            <person name="Byers J.R.P. K."/>
            <person name="Montejo-Kovacevich G."/>
            <person name="Yen C E."/>
        </authorList>
    </citation>
    <scope>NUCLEOTIDE SEQUENCE [LARGE SCALE GENOMIC DNA]</scope>
</reference>
<dbReference type="Proteomes" id="UP000494256">
    <property type="component" value="Unassembled WGS sequence"/>
</dbReference>
<sequence>MGDLCVLLSDPDAEVSSWPLELVALRDKIYGDAAKAQQEKECSSLRDELSVGEDKWKQRRNVSFDQNRQLEEVTKERDDLKRVAVSLHRVVGQLVAYCASAEDELNRTVLAQLLSRLLPEGDETVVEEESRPTTPNLSGDLNNSIVSRSGKHVHFAPDLNVLLADLDEEGIVTFLQQQRDLSADIKKELESSLRRLRHEAHSLLDLSAKLTNKSRPECKMLESSQVQITELVEDLDSRQKNCENCELHRKNMEEAMAECLQRENLLRADLEAAMIKIAQLMTSADVIAEGYGTGPCPEEPRARARGGAGGGGGGALSLDALGSPRLQRLAHDLDALQRERDDFQQQLEAANRQLRSTRQFVEEQAAEREAERDEFARRLADLRHDNTRLAARLHSSARILTEVEQLEAQTREMNQIISELEARKISTDEELKASEEKISLLRDIIANLESQLEQKTTHEHEILEQLEQMKKTIDERDSKMRNLLVELESMKSEKLDQSDVMCVKCGQEEEKTAELLQRVKEQCRYLEEQIHRRTRKLERLHEVCSTSCSEPSEDVSLRDQRDTHLEAKSPDTEPSPRFSEHLSELAGIWECLQAHSRAVDAALKRVADLEMQRSQLKDIAQLSQTYLCIEYRRTSTTPLARARCLPSVSPDASERVLLP</sequence>
<dbReference type="EMBL" id="CADEBD010000294">
    <property type="protein sequence ID" value="CAB3234460.1"/>
    <property type="molecule type" value="Genomic_DNA"/>
</dbReference>
<evidence type="ECO:0000256" key="6">
    <source>
        <dbReference type="SAM" id="MobiDB-lite"/>
    </source>
</evidence>
<comment type="caution">
    <text evidence="7">The sequence shown here is derived from an EMBL/GenBank/DDBJ whole genome shotgun (WGS) entry which is preliminary data.</text>
</comment>
<evidence type="ECO:0000256" key="5">
    <source>
        <dbReference type="SAM" id="Coils"/>
    </source>
</evidence>
<comment type="subcellular location">
    <subcellularLocation>
        <location evidence="1">Cytoplasm</location>
        <location evidence="1">Cytoskeleton</location>
        <location evidence="1">Microtubule organizing center</location>
        <location evidence="1">Centrosome</location>
    </subcellularLocation>
</comment>
<accession>A0A8S0ZN31</accession>
<dbReference type="GO" id="GO:0060090">
    <property type="term" value="F:molecular adaptor activity"/>
    <property type="evidence" value="ECO:0007669"/>
    <property type="project" value="InterPro"/>
</dbReference>
<evidence type="ECO:0000256" key="3">
    <source>
        <dbReference type="ARBA" id="ARBA00023054"/>
    </source>
</evidence>
<keyword evidence="3 5" id="KW-0175">Coiled coil</keyword>
<proteinExistence type="predicted"/>
<gene>
    <name evidence="7" type="ORF">APLA_LOCUS6664</name>
</gene>
<feature type="coiled-coil region" evidence="5">
    <location>
        <begin position="326"/>
        <end position="493"/>
    </location>
</feature>
<feature type="compositionally biased region" description="Polar residues" evidence="6">
    <location>
        <begin position="132"/>
        <end position="142"/>
    </location>
</feature>
<feature type="compositionally biased region" description="Basic and acidic residues" evidence="6">
    <location>
        <begin position="555"/>
        <end position="571"/>
    </location>
</feature>
<feature type="region of interest" description="Disordered" evidence="6">
    <location>
        <begin position="549"/>
        <end position="578"/>
    </location>
</feature>
<feature type="coiled-coil region" evidence="5">
    <location>
        <begin position="592"/>
        <end position="619"/>
    </location>
</feature>
<evidence type="ECO:0000313" key="8">
    <source>
        <dbReference type="Proteomes" id="UP000494256"/>
    </source>
</evidence>
<protein>
    <submittedName>
        <fullName evidence="7">Uncharacterized protein</fullName>
    </submittedName>
</protein>
<evidence type="ECO:0000256" key="4">
    <source>
        <dbReference type="ARBA" id="ARBA00023212"/>
    </source>
</evidence>
<feature type="region of interest" description="Disordered" evidence="6">
    <location>
        <begin position="122"/>
        <end position="142"/>
    </location>
</feature>
<evidence type="ECO:0000256" key="1">
    <source>
        <dbReference type="ARBA" id="ARBA00004300"/>
    </source>
</evidence>
<dbReference type="PANTHER" id="PTHR44981:SF2">
    <property type="entry name" value="PERICENTRIN-LIKE PROTEIN, ISOFORM F"/>
    <property type="match status" value="1"/>
</dbReference>
<dbReference type="AlphaFoldDB" id="A0A8S0ZN31"/>
<dbReference type="GO" id="GO:0005813">
    <property type="term" value="C:centrosome"/>
    <property type="evidence" value="ECO:0007669"/>
    <property type="project" value="UniProtKB-SubCell"/>
</dbReference>
<dbReference type="GO" id="GO:0007165">
    <property type="term" value="P:signal transduction"/>
    <property type="evidence" value="ECO:0007669"/>
    <property type="project" value="InterPro"/>
</dbReference>
<dbReference type="OrthoDB" id="2320933at2759"/>
<evidence type="ECO:0000256" key="2">
    <source>
        <dbReference type="ARBA" id="ARBA00022490"/>
    </source>
</evidence>
<dbReference type="PANTHER" id="PTHR44981">
    <property type="entry name" value="PERICENTRIN-LIKE PROTEIN, ISOFORM F"/>
    <property type="match status" value="1"/>
</dbReference>
<keyword evidence="2" id="KW-0963">Cytoplasm</keyword>
<dbReference type="InterPro" id="IPR028745">
    <property type="entry name" value="AKAP9/Pericentrin"/>
</dbReference>